<dbReference type="AlphaFoldDB" id="B3P7W0"/>
<dbReference type="HOGENOM" id="CLU_2592262_0_0_1"/>
<reference evidence="2 3" key="2">
    <citation type="journal article" date="2008" name="Bioinformatics">
        <title>Assembly reconciliation.</title>
        <authorList>
            <person name="Zimin A.V."/>
            <person name="Smith D.R."/>
            <person name="Sutton G."/>
            <person name="Yorke J.A."/>
        </authorList>
    </citation>
    <scope>NUCLEOTIDE SEQUENCE [LARGE SCALE GENOMIC DNA]</scope>
    <source>
        <strain evidence="2 3">TSC#14021-0224.01</strain>
    </source>
</reference>
<evidence type="ECO:0000313" key="3">
    <source>
        <dbReference type="Proteomes" id="UP000008711"/>
    </source>
</evidence>
<name>B3P7W0_DROER</name>
<evidence type="ECO:0000256" key="1">
    <source>
        <dbReference type="SAM" id="MobiDB-lite"/>
    </source>
</evidence>
<dbReference type="EMBL" id="CH954182">
    <property type="protein sequence ID" value="EDV53018.1"/>
    <property type="molecule type" value="Genomic_DNA"/>
</dbReference>
<sequence length="88" mass="9581">MSNSSPTQSTTSINYNRTTRGGFNSRGGRGDRGGDPGHGNGNGNRYQGGAPRHFDDREDHQSSSSGGFQRNRNFNFNRSMNSVAEEVL</sequence>
<proteinExistence type="predicted"/>
<feature type="region of interest" description="Disordered" evidence="1">
    <location>
        <begin position="1"/>
        <end position="88"/>
    </location>
</feature>
<feature type="compositionally biased region" description="Basic and acidic residues" evidence="1">
    <location>
        <begin position="52"/>
        <end position="61"/>
    </location>
</feature>
<accession>B3P7W0</accession>
<reference evidence="2 3" key="1">
    <citation type="journal article" date="2007" name="Nature">
        <title>Evolution of genes and genomes on the Drosophila phylogeny.</title>
        <authorList>
            <consortium name="Drosophila 12 Genomes Consortium"/>
            <person name="Clark A.G."/>
            <person name="Eisen M.B."/>
            <person name="Smith D.R."/>
            <person name="Bergman C.M."/>
            <person name="Oliver B."/>
            <person name="Markow T.A."/>
            <person name="Kaufman T.C."/>
            <person name="Kellis M."/>
            <person name="Gelbart W."/>
            <person name="Iyer V.N."/>
            <person name="Pollard D.A."/>
            <person name="Sackton T.B."/>
            <person name="Larracuente A.M."/>
            <person name="Singh N.D."/>
            <person name="Abad J.P."/>
            <person name="Abt D.N."/>
            <person name="Adryan B."/>
            <person name="Aguade M."/>
            <person name="Akashi H."/>
            <person name="Anderson W.W."/>
            <person name="Aquadro C.F."/>
            <person name="Ardell D.H."/>
            <person name="Arguello R."/>
            <person name="Artieri C.G."/>
            <person name="Barbash D.A."/>
            <person name="Barker D."/>
            <person name="Barsanti P."/>
            <person name="Batterham P."/>
            <person name="Batzoglou S."/>
            <person name="Begun D."/>
            <person name="Bhutkar A."/>
            <person name="Blanco E."/>
            <person name="Bosak S.A."/>
            <person name="Bradley R.K."/>
            <person name="Brand A.D."/>
            <person name="Brent M.R."/>
            <person name="Brooks A.N."/>
            <person name="Brown R.H."/>
            <person name="Butlin R.K."/>
            <person name="Caggese C."/>
            <person name="Calvi B.R."/>
            <person name="Bernardo de Carvalho A."/>
            <person name="Caspi A."/>
            <person name="Castrezana S."/>
            <person name="Celniker S.E."/>
            <person name="Chang J.L."/>
            <person name="Chapple C."/>
            <person name="Chatterji S."/>
            <person name="Chinwalla A."/>
            <person name="Civetta A."/>
            <person name="Clifton S.W."/>
            <person name="Comeron J.M."/>
            <person name="Costello J.C."/>
            <person name="Coyne J.A."/>
            <person name="Daub J."/>
            <person name="David R.G."/>
            <person name="Delcher A.L."/>
            <person name="Delehaunty K."/>
            <person name="Do C.B."/>
            <person name="Ebling H."/>
            <person name="Edwards K."/>
            <person name="Eickbush T."/>
            <person name="Evans J.D."/>
            <person name="Filipski A."/>
            <person name="Findeiss S."/>
            <person name="Freyhult E."/>
            <person name="Fulton L."/>
            <person name="Fulton R."/>
            <person name="Garcia A.C."/>
            <person name="Gardiner A."/>
            <person name="Garfield D.A."/>
            <person name="Garvin B.E."/>
            <person name="Gibson G."/>
            <person name="Gilbert D."/>
            <person name="Gnerre S."/>
            <person name="Godfrey J."/>
            <person name="Good R."/>
            <person name="Gotea V."/>
            <person name="Gravely B."/>
            <person name="Greenberg A.J."/>
            <person name="Griffiths-Jones S."/>
            <person name="Gross S."/>
            <person name="Guigo R."/>
            <person name="Gustafson E.A."/>
            <person name="Haerty W."/>
            <person name="Hahn M.W."/>
            <person name="Halligan D.L."/>
            <person name="Halpern A.L."/>
            <person name="Halter G.M."/>
            <person name="Han M.V."/>
            <person name="Heger A."/>
            <person name="Hillier L."/>
            <person name="Hinrichs A.S."/>
            <person name="Holmes I."/>
            <person name="Hoskins R.A."/>
            <person name="Hubisz M.J."/>
            <person name="Hultmark D."/>
            <person name="Huntley M.A."/>
            <person name="Jaffe D.B."/>
            <person name="Jagadeeshan S."/>
            <person name="Jeck W.R."/>
            <person name="Johnson J."/>
            <person name="Jones C.D."/>
            <person name="Jordan W.C."/>
            <person name="Karpen G.H."/>
            <person name="Kataoka E."/>
            <person name="Keightley P.D."/>
            <person name="Kheradpour P."/>
            <person name="Kirkness E.F."/>
            <person name="Koerich L.B."/>
            <person name="Kristiansen K."/>
            <person name="Kudrna D."/>
            <person name="Kulathinal R.J."/>
            <person name="Kumar S."/>
            <person name="Kwok R."/>
            <person name="Lander E."/>
            <person name="Langley C.H."/>
            <person name="Lapoint R."/>
            <person name="Lazzaro B.P."/>
            <person name="Lee S.J."/>
            <person name="Levesque L."/>
            <person name="Li R."/>
            <person name="Lin C.F."/>
            <person name="Lin M.F."/>
            <person name="Lindblad-Toh K."/>
            <person name="Llopart A."/>
            <person name="Long M."/>
            <person name="Low L."/>
            <person name="Lozovsky E."/>
            <person name="Lu J."/>
            <person name="Luo M."/>
            <person name="Machado C.A."/>
            <person name="Makalowski W."/>
            <person name="Marzo M."/>
            <person name="Matsuda M."/>
            <person name="Matzkin L."/>
            <person name="McAllister B."/>
            <person name="McBride C.S."/>
            <person name="McKernan B."/>
            <person name="McKernan K."/>
            <person name="Mendez-Lago M."/>
            <person name="Minx P."/>
            <person name="Mollenhauer M.U."/>
            <person name="Montooth K."/>
            <person name="Mount S.M."/>
            <person name="Mu X."/>
            <person name="Myers E."/>
            <person name="Negre B."/>
            <person name="Newfeld S."/>
            <person name="Nielsen R."/>
            <person name="Noor M.A."/>
            <person name="O'Grady P."/>
            <person name="Pachter L."/>
            <person name="Papaceit M."/>
            <person name="Parisi M.J."/>
            <person name="Parisi M."/>
            <person name="Parts L."/>
            <person name="Pedersen J.S."/>
            <person name="Pesole G."/>
            <person name="Phillippy A.M."/>
            <person name="Ponting C.P."/>
            <person name="Pop M."/>
            <person name="Porcelli D."/>
            <person name="Powell J.R."/>
            <person name="Prohaska S."/>
            <person name="Pruitt K."/>
            <person name="Puig M."/>
            <person name="Quesneville H."/>
            <person name="Ram K.R."/>
            <person name="Rand D."/>
            <person name="Rasmussen M.D."/>
            <person name="Reed L.K."/>
            <person name="Reenan R."/>
            <person name="Reily A."/>
            <person name="Remington K.A."/>
            <person name="Rieger T.T."/>
            <person name="Ritchie M.G."/>
            <person name="Robin C."/>
            <person name="Rogers Y.H."/>
            <person name="Rohde C."/>
            <person name="Rozas J."/>
            <person name="Rubenfield M.J."/>
            <person name="Ruiz A."/>
            <person name="Russo S."/>
            <person name="Salzberg S.L."/>
            <person name="Sanchez-Gracia A."/>
            <person name="Saranga D.J."/>
            <person name="Sato H."/>
            <person name="Schaeffer S.W."/>
            <person name="Schatz M.C."/>
            <person name="Schlenke T."/>
            <person name="Schwartz R."/>
            <person name="Segarra C."/>
            <person name="Singh R.S."/>
            <person name="Sirot L."/>
            <person name="Sirota M."/>
            <person name="Sisneros N.B."/>
            <person name="Smith C.D."/>
            <person name="Smith T.F."/>
            <person name="Spieth J."/>
            <person name="Stage D.E."/>
            <person name="Stark A."/>
            <person name="Stephan W."/>
            <person name="Strausberg R.L."/>
            <person name="Strempel S."/>
            <person name="Sturgill D."/>
            <person name="Sutton G."/>
            <person name="Sutton G.G."/>
            <person name="Tao W."/>
            <person name="Teichmann S."/>
            <person name="Tobari Y.N."/>
            <person name="Tomimura Y."/>
            <person name="Tsolas J.M."/>
            <person name="Valente V.L."/>
            <person name="Venter E."/>
            <person name="Venter J.C."/>
            <person name="Vicario S."/>
            <person name="Vieira F.G."/>
            <person name="Vilella A.J."/>
            <person name="Villasante A."/>
            <person name="Walenz B."/>
            <person name="Wang J."/>
            <person name="Wasserman M."/>
            <person name="Watts T."/>
            <person name="Wilson D."/>
            <person name="Wilson R.K."/>
            <person name="Wing R.A."/>
            <person name="Wolfner M.F."/>
            <person name="Wong A."/>
            <person name="Wong G.K."/>
            <person name="Wu C.I."/>
            <person name="Wu G."/>
            <person name="Yamamoto D."/>
            <person name="Yang H.P."/>
            <person name="Yang S.P."/>
            <person name="Yorke J.A."/>
            <person name="Yoshida K."/>
            <person name="Zdobnov E."/>
            <person name="Zhang P."/>
            <person name="Zhang Y."/>
            <person name="Zimin A.V."/>
            <person name="Baldwin J."/>
            <person name="Abdouelleil A."/>
            <person name="Abdulkadir J."/>
            <person name="Abebe A."/>
            <person name="Abera B."/>
            <person name="Abreu J."/>
            <person name="Acer S.C."/>
            <person name="Aftuck L."/>
            <person name="Alexander A."/>
            <person name="An P."/>
            <person name="Anderson E."/>
            <person name="Anderson S."/>
            <person name="Arachi H."/>
            <person name="Azer M."/>
            <person name="Bachantsang P."/>
            <person name="Barry A."/>
            <person name="Bayul T."/>
            <person name="Berlin A."/>
            <person name="Bessette D."/>
            <person name="Bloom T."/>
            <person name="Blye J."/>
            <person name="Boguslavskiy L."/>
            <person name="Bonnet C."/>
            <person name="Boukhgalter B."/>
            <person name="Bourzgui I."/>
            <person name="Brown A."/>
            <person name="Cahill P."/>
            <person name="Channer S."/>
            <person name="Cheshatsang Y."/>
            <person name="Chuda L."/>
            <person name="Citroen M."/>
            <person name="Collymore A."/>
            <person name="Cooke P."/>
            <person name="Costello M."/>
            <person name="D'Aco K."/>
            <person name="Daza R."/>
            <person name="De Haan G."/>
            <person name="DeGray S."/>
            <person name="DeMaso C."/>
            <person name="Dhargay N."/>
            <person name="Dooley K."/>
            <person name="Dooley E."/>
            <person name="Doricent M."/>
            <person name="Dorje P."/>
            <person name="Dorjee K."/>
            <person name="Dupes A."/>
            <person name="Elong R."/>
            <person name="Falk J."/>
            <person name="Farina A."/>
            <person name="Faro S."/>
            <person name="Ferguson D."/>
            <person name="Fisher S."/>
            <person name="Foley C.D."/>
            <person name="Franke A."/>
            <person name="Friedrich D."/>
            <person name="Gadbois L."/>
            <person name="Gearin G."/>
            <person name="Gearin C.R."/>
            <person name="Giannoukos G."/>
            <person name="Goode T."/>
            <person name="Graham J."/>
            <person name="Grandbois E."/>
            <person name="Grewal S."/>
            <person name="Gyaltsen K."/>
            <person name="Hafez N."/>
            <person name="Hagos B."/>
            <person name="Hall J."/>
            <person name="Henson C."/>
            <person name="Hollinger A."/>
            <person name="Honan T."/>
            <person name="Huard M.D."/>
            <person name="Hughes L."/>
            <person name="Hurhula B."/>
            <person name="Husby M.E."/>
            <person name="Kamat A."/>
            <person name="Kanga B."/>
            <person name="Kashin S."/>
            <person name="Khazanovich D."/>
            <person name="Kisner P."/>
            <person name="Lance K."/>
            <person name="Lara M."/>
            <person name="Lee W."/>
            <person name="Lennon N."/>
            <person name="Letendre F."/>
            <person name="LeVine R."/>
            <person name="Lipovsky A."/>
            <person name="Liu X."/>
            <person name="Liu J."/>
            <person name="Liu S."/>
            <person name="Lokyitsang T."/>
            <person name="Lokyitsang Y."/>
            <person name="Lubonja R."/>
            <person name="Lui A."/>
            <person name="MacDonald P."/>
            <person name="Magnisalis V."/>
            <person name="Maru K."/>
            <person name="Matthews C."/>
            <person name="McCusker W."/>
            <person name="McDonough S."/>
            <person name="Mehta T."/>
            <person name="Meldrim J."/>
            <person name="Meneus L."/>
            <person name="Mihai O."/>
            <person name="Mihalev A."/>
            <person name="Mihova T."/>
            <person name="Mittelman R."/>
            <person name="Mlenga V."/>
            <person name="Montmayeur A."/>
            <person name="Mulrain L."/>
            <person name="Navidi A."/>
            <person name="Naylor J."/>
            <person name="Negash T."/>
            <person name="Nguyen T."/>
            <person name="Nguyen N."/>
            <person name="Nicol R."/>
            <person name="Norbu C."/>
            <person name="Norbu N."/>
            <person name="Novod N."/>
            <person name="O'Neill B."/>
            <person name="Osman S."/>
            <person name="Markiewicz E."/>
            <person name="Oyono O.L."/>
            <person name="Patti C."/>
            <person name="Phunkhang P."/>
            <person name="Pierre F."/>
            <person name="Priest M."/>
            <person name="Raghuraman S."/>
            <person name="Rege F."/>
            <person name="Reyes R."/>
            <person name="Rise C."/>
            <person name="Rogov P."/>
            <person name="Ross K."/>
            <person name="Ryan E."/>
            <person name="Settipalli S."/>
            <person name="Shea T."/>
            <person name="Sherpa N."/>
            <person name="Shi L."/>
            <person name="Shih D."/>
            <person name="Sparrow T."/>
            <person name="Spaulding J."/>
            <person name="Stalker J."/>
            <person name="Stange-Thomann N."/>
            <person name="Stavropoulos S."/>
            <person name="Stone C."/>
            <person name="Strader C."/>
            <person name="Tesfaye S."/>
            <person name="Thomson T."/>
            <person name="Thoulutsang Y."/>
            <person name="Thoulutsang D."/>
            <person name="Topham K."/>
            <person name="Topping I."/>
            <person name="Tsamla T."/>
            <person name="Vassiliev H."/>
            <person name="Vo A."/>
            <person name="Wangchuk T."/>
            <person name="Wangdi T."/>
            <person name="Weiand M."/>
            <person name="Wilkinson J."/>
            <person name="Wilson A."/>
            <person name="Yadav S."/>
            <person name="Young G."/>
            <person name="Yu Q."/>
            <person name="Zembek L."/>
            <person name="Zhong D."/>
            <person name="Zimmer A."/>
            <person name="Zwirko Z."/>
            <person name="Jaffe D.B."/>
            <person name="Alvarez P."/>
            <person name="Brockman W."/>
            <person name="Butler J."/>
            <person name="Chin C."/>
            <person name="Gnerre S."/>
            <person name="Grabherr M."/>
            <person name="Kleber M."/>
            <person name="Mauceli E."/>
            <person name="MacCallum I."/>
        </authorList>
    </citation>
    <scope>NUCLEOTIDE SEQUENCE [LARGE SCALE GENOMIC DNA]</scope>
    <source>
        <strain evidence="2 3">TSC#14021-0224.01</strain>
    </source>
</reference>
<feature type="compositionally biased region" description="Low complexity" evidence="1">
    <location>
        <begin position="68"/>
        <end position="78"/>
    </location>
</feature>
<dbReference type="eggNOG" id="KOG0118">
    <property type="taxonomic scope" value="Eukaryota"/>
</dbReference>
<evidence type="ECO:0000313" key="2">
    <source>
        <dbReference type="EMBL" id="EDV53018.1"/>
    </source>
</evidence>
<organism evidence="2 3">
    <name type="scientific">Drosophila erecta</name>
    <name type="common">Fruit fly</name>
    <dbReference type="NCBI Taxonomy" id="7220"/>
    <lineage>
        <taxon>Eukaryota</taxon>
        <taxon>Metazoa</taxon>
        <taxon>Ecdysozoa</taxon>
        <taxon>Arthropoda</taxon>
        <taxon>Hexapoda</taxon>
        <taxon>Insecta</taxon>
        <taxon>Pterygota</taxon>
        <taxon>Neoptera</taxon>
        <taxon>Endopterygota</taxon>
        <taxon>Diptera</taxon>
        <taxon>Brachycera</taxon>
        <taxon>Muscomorpha</taxon>
        <taxon>Ephydroidea</taxon>
        <taxon>Drosophilidae</taxon>
        <taxon>Drosophila</taxon>
        <taxon>Sophophora</taxon>
    </lineage>
</organism>
<dbReference type="Proteomes" id="UP000008711">
    <property type="component" value="Unassembled WGS sequence"/>
</dbReference>
<feature type="compositionally biased region" description="Polar residues" evidence="1">
    <location>
        <begin position="1"/>
        <end position="15"/>
    </location>
</feature>
<keyword evidence="3" id="KW-1185">Reference proteome</keyword>
<protein>
    <submittedName>
        <fullName evidence="2">GG11780</fullName>
    </submittedName>
</protein>
<gene>
    <name evidence="2" type="primary">Dere\GG11780</name>
    <name evidence="2" type="ORF">Dere_GG11780</name>
</gene>